<dbReference type="EMBL" id="JAOVZB010000006">
    <property type="protein sequence ID" value="MCV2403735.1"/>
    <property type="molecule type" value="Genomic_DNA"/>
</dbReference>
<organism evidence="13 14">
    <name type="scientific">Marinomonas sargassi</name>
    <dbReference type="NCBI Taxonomy" id="2984494"/>
    <lineage>
        <taxon>Bacteria</taxon>
        <taxon>Pseudomonadati</taxon>
        <taxon>Pseudomonadota</taxon>
        <taxon>Gammaproteobacteria</taxon>
        <taxon>Oceanospirillales</taxon>
        <taxon>Oceanospirillaceae</taxon>
        <taxon>Marinomonas</taxon>
    </lineage>
</organism>
<evidence type="ECO:0000256" key="6">
    <source>
        <dbReference type="ARBA" id="ARBA00022729"/>
    </source>
</evidence>
<feature type="signal peptide" evidence="11">
    <location>
        <begin position="1"/>
        <end position="22"/>
    </location>
</feature>
<dbReference type="Proteomes" id="UP001209713">
    <property type="component" value="Unassembled WGS sequence"/>
</dbReference>
<evidence type="ECO:0000256" key="5">
    <source>
        <dbReference type="ARBA" id="ARBA00022692"/>
    </source>
</evidence>
<keyword evidence="5" id="KW-0812">Transmembrane</keyword>
<feature type="domain" description="Porin" evidence="12">
    <location>
        <begin position="12"/>
        <end position="273"/>
    </location>
</feature>
<evidence type="ECO:0000256" key="9">
    <source>
        <dbReference type="ARBA" id="ARBA00023136"/>
    </source>
</evidence>
<proteinExistence type="predicted"/>
<dbReference type="InterPro" id="IPR002299">
    <property type="entry name" value="Porin_Neis"/>
</dbReference>
<dbReference type="InterPro" id="IPR023614">
    <property type="entry name" value="Porin_dom_sf"/>
</dbReference>
<comment type="caution">
    <text evidence="13">The sequence shown here is derived from an EMBL/GenBank/DDBJ whole genome shotgun (WGS) entry which is preliminary data.</text>
</comment>
<keyword evidence="9" id="KW-0472">Membrane</keyword>
<evidence type="ECO:0000256" key="3">
    <source>
        <dbReference type="ARBA" id="ARBA00022448"/>
    </source>
</evidence>
<evidence type="ECO:0000256" key="4">
    <source>
        <dbReference type="ARBA" id="ARBA00022452"/>
    </source>
</evidence>
<dbReference type="PRINTS" id="PR00182">
    <property type="entry name" value="ECOLNEIPORIN"/>
</dbReference>
<keyword evidence="6 11" id="KW-0732">Signal</keyword>
<dbReference type="RefSeq" id="WP_263531118.1">
    <property type="nucleotide sequence ID" value="NZ_JAOVZB010000006.1"/>
</dbReference>
<evidence type="ECO:0000259" key="12">
    <source>
        <dbReference type="Pfam" id="PF13609"/>
    </source>
</evidence>
<keyword evidence="14" id="KW-1185">Reference proteome</keyword>
<evidence type="ECO:0000256" key="2">
    <source>
        <dbReference type="ARBA" id="ARBA00011233"/>
    </source>
</evidence>
<accession>A0ABT2YV09</accession>
<sequence length="288" mass="29938">MKKTIIALAVSSSALASVAAVAAEETSVDLYGNIQYALSNSDAGGDFEDNGSTFGIKGETEINQDTTAFFKYELEADADEKTGDVDVAIDQAFVGLKGGFGQVQIGSFDSIYNNAIQDSVDQYEYLGLESASLTDEGDTIAYLSPSFGGVEIQVASQVNTAEGEGNESAAVVKYTTGAVTLAAGYDSSDDTVGYAVDFQASSDLSLSAKFETTPDTTDITGVATRYGYGAGDVYASAQIVSPDGSDDYEEFAAGVSYNLASNVYVYGEVGQVGSSEETQSAVGVYYGF</sequence>
<protein>
    <submittedName>
        <fullName evidence="13">Porin</fullName>
    </submittedName>
</protein>
<keyword evidence="4" id="KW-1134">Transmembrane beta strand</keyword>
<evidence type="ECO:0000256" key="7">
    <source>
        <dbReference type="ARBA" id="ARBA00023065"/>
    </source>
</evidence>
<dbReference type="InterPro" id="IPR033900">
    <property type="entry name" value="Gram_neg_porin_domain"/>
</dbReference>
<dbReference type="PANTHER" id="PTHR34501">
    <property type="entry name" value="PROTEIN YDDL-RELATED"/>
    <property type="match status" value="1"/>
</dbReference>
<dbReference type="InterPro" id="IPR050298">
    <property type="entry name" value="Gram-neg_bact_OMP"/>
</dbReference>
<evidence type="ECO:0000256" key="11">
    <source>
        <dbReference type="SAM" id="SignalP"/>
    </source>
</evidence>
<comment type="subcellular location">
    <subcellularLocation>
        <location evidence="1">Cell outer membrane</location>
        <topology evidence="1">Multi-pass membrane protein</topology>
    </subcellularLocation>
</comment>
<comment type="subunit">
    <text evidence="2">Homotrimer.</text>
</comment>
<dbReference type="SUPFAM" id="SSF56935">
    <property type="entry name" value="Porins"/>
    <property type="match status" value="1"/>
</dbReference>
<keyword evidence="10" id="KW-0998">Cell outer membrane</keyword>
<dbReference type="Pfam" id="PF13609">
    <property type="entry name" value="Porin_4"/>
    <property type="match status" value="1"/>
</dbReference>
<evidence type="ECO:0000313" key="14">
    <source>
        <dbReference type="Proteomes" id="UP001209713"/>
    </source>
</evidence>
<name>A0ABT2YV09_9GAMM</name>
<evidence type="ECO:0000256" key="1">
    <source>
        <dbReference type="ARBA" id="ARBA00004571"/>
    </source>
</evidence>
<evidence type="ECO:0000256" key="10">
    <source>
        <dbReference type="ARBA" id="ARBA00023237"/>
    </source>
</evidence>
<dbReference type="PRINTS" id="PR00184">
    <property type="entry name" value="NEISSPPORIN"/>
</dbReference>
<evidence type="ECO:0000256" key="8">
    <source>
        <dbReference type="ARBA" id="ARBA00023114"/>
    </source>
</evidence>
<keyword evidence="7" id="KW-0406">Ion transport</keyword>
<feature type="chain" id="PRO_5046232099" evidence="11">
    <location>
        <begin position="23"/>
        <end position="288"/>
    </location>
</feature>
<gene>
    <name evidence="13" type="ORF">OFY17_12750</name>
</gene>
<dbReference type="Gene3D" id="2.40.160.10">
    <property type="entry name" value="Porin"/>
    <property type="match status" value="1"/>
</dbReference>
<keyword evidence="8" id="KW-0626">Porin</keyword>
<dbReference type="PANTHER" id="PTHR34501:SF9">
    <property type="entry name" value="MAJOR OUTER MEMBRANE PROTEIN P.IA"/>
    <property type="match status" value="1"/>
</dbReference>
<evidence type="ECO:0000313" key="13">
    <source>
        <dbReference type="EMBL" id="MCV2403735.1"/>
    </source>
</evidence>
<keyword evidence="3" id="KW-0813">Transport</keyword>
<reference evidence="13 14" key="1">
    <citation type="submission" date="2022-10" db="EMBL/GenBank/DDBJ databases">
        <title>Marinomonas transparenta sp. nov. and Marinomonas sargassi sp. nov., isolated from marine alga (Sargassum natans (L.) Gaillon).</title>
        <authorList>
            <person name="Wang Y."/>
        </authorList>
    </citation>
    <scope>NUCLEOTIDE SEQUENCE [LARGE SCALE GENOMIC DNA]</scope>
    <source>
        <strain evidence="13 14">C2222</strain>
    </source>
</reference>
<dbReference type="InterPro" id="IPR001702">
    <property type="entry name" value="Porin_Gram-ve"/>
</dbReference>